<dbReference type="SUPFAM" id="SSF56176">
    <property type="entry name" value="FAD-binding/transporter-associated domain-like"/>
    <property type="match status" value="1"/>
</dbReference>
<organism evidence="6 7">
    <name type="scientific">Seiridium unicorne</name>
    <dbReference type="NCBI Taxonomy" id="138068"/>
    <lineage>
        <taxon>Eukaryota</taxon>
        <taxon>Fungi</taxon>
        <taxon>Dikarya</taxon>
        <taxon>Ascomycota</taxon>
        <taxon>Pezizomycotina</taxon>
        <taxon>Sordariomycetes</taxon>
        <taxon>Xylariomycetidae</taxon>
        <taxon>Amphisphaeriales</taxon>
        <taxon>Sporocadaceae</taxon>
        <taxon>Seiridium</taxon>
    </lineage>
</organism>
<dbReference type="Gene3D" id="3.30.465.10">
    <property type="match status" value="1"/>
</dbReference>
<comment type="caution">
    <text evidence="6">The sequence shown here is derived from an EMBL/GenBank/DDBJ whole genome shotgun (WGS) entry which is preliminary data.</text>
</comment>
<dbReference type="Gene3D" id="3.40.462.20">
    <property type="match status" value="1"/>
</dbReference>
<dbReference type="InterPro" id="IPR006093">
    <property type="entry name" value="Oxy_OxRdtase_FAD_BS"/>
</dbReference>
<keyword evidence="7" id="KW-1185">Reference proteome</keyword>
<evidence type="ECO:0000256" key="3">
    <source>
        <dbReference type="ARBA" id="ARBA00022827"/>
    </source>
</evidence>
<dbReference type="Pfam" id="PF08031">
    <property type="entry name" value="BBE"/>
    <property type="match status" value="1"/>
</dbReference>
<dbReference type="InterPro" id="IPR012951">
    <property type="entry name" value="BBE"/>
</dbReference>
<dbReference type="InterPro" id="IPR050416">
    <property type="entry name" value="FAD-linked_Oxidoreductase"/>
</dbReference>
<dbReference type="Proteomes" id="UP001408356">
    <property type="component" value="Unassembled WGS sequence"/>
</dbReference>
<accession>A0ABR2UQ60</accession>
<dbReference type="InterPro" id="IPR016166">
    <property type="entry name" value="FAD-bd_PCMH"/>
</dbReference>
<comment type="similarity">
    <text evidence="1">Belongs to the oxygen-dependent FAD-linked oxidoreductase family.</text>
</comment>
<keyword evidence="2" id="KW-0285">Flavoprotein</keyword>
<evidence type="ECO:0000313" key="7">
    <source>
        <dbReference type="Proteomes" id="UP001408356"/>
    </source>
</evidence>
<protein>
    <submittedName>
        <fullName evidence="6">FAD-binding PCMH-type domain-containing protein</fullName>
    </submittedName>
</protein>
<proteinExistence type="inferred from homology"/>
<dbReference type="InterPro" id="IPR016169">
    <property type="entry name" value="FAD-bd_PCMH_sub2"/>
</dbReference>
<evidence type="ECO:0000259" key="5">
    <source>
        <dbReference type="PROSITE" id="PS51387"/>
    </source>
</evidence>
<dbReference type="EMBL" id="JARVKF010000406">
    <property type="protein sequence ID" value="KAK9416520.1"/>
    <property type="molecule type" value="Genomic_DNA"/>
</dbReference>
<keyword evidence="3" id="KW-0274">FAD</keyword>
<reference evidence="6 7" key="1">
    <citation type="journal article" date="2024" name="J. Plant Pathol.">
        <title>Sequence and assembly of the genome of Seiridium unicorne, isolate CBS 538.82, causal agent of cypress canker disease.</title>
        <authorList>
            <person name="Scali E."/>
            <person name="Rocca G.D."/>
            <person name="Danti R."/>
            <person name="Garbelotto M."/>
            <person name="Barberini S."/>
            <person name="Baroncelli R."/>
            <person name="Emiliani G."/>
        </authorList>
    </citation>
    <scope>NUCLEOTIDE SEQUENCE [LARGE SCALE GENOMIC DNA]</scope>
    <source>
        <strain evidence="6 7">BM-138-508</strain>
    </source>
</reference>
<dbReference type="Pfam" id="PF01565">
    <property type="entry name" value="FAD_binding_4"/>
    <property type="match status" value="1"/>
</dbReference>
<dbReference type="PANTHER" id="PTHR42973:SF7">
    <property type="entry name" value="FAD-BINDING PCMH-TYPE DOMAIN-CONTAINING PROTEIN"/>
    <property type="match status" value="1"/>
</dbReference>
<dbReference type="InterPro" id="IPR016167">
    <property type="entry name" value="FAD-bd_PCMH_sub1"/>
</dbReference>
<evidence type="ECO:0000256" key="4">
    <source>
        <dbReference type="ARBA" id="ARBA00023002"/>
    </source>
</evidence>
<dbReference type="Gene3D" id="3.30.43.10">
    <property type="entry name" value="Uridine Diphospho-n-acetylenolpyruvylglucosamine Reductase, domain 2"/>
    <property type="match status" value="1"/>
</dbReference>
<feature type="domain" description="FAD-binding PCMH-type" evidence="5">
    <location>
        <begin position="44"/>
        <end position="210"/>
    </location>
</feature>
<dbReference type="InterPro" id="IPR006094">
    <property type="entry name" value="Oxid_FAD_bind_N"/>
</dbReference>
<name>A0ABR2UQ60_9PEZI</name>
<sequence>MAPGTTETAASLRDYLQKQQRPDIKLYTPSDDQYEAVRECFVIRPARPFAIARPQNAEDVQTLVKFCIENDVDVTVRGGGHDPAGRTQVHGALVIDMRDINYVRVDEDKTTARVGGGVLVGQVMKELAEYELVTPCGMISTVGYTGWATLGGYGPLSSLYGIGVDQIIHAKLVNAQGEIVDADGELLKGIRGAGGIFGPIVELTIKVYLLKEILLSTIVYEPGNIEAAWLAYIEGYERLLKEGMPRTFQLQPMVVELPSLGKVLIILATWADPDHEEGRRLIDIVAGLNKCAVNLPEAVSLHKFTADNDKLSNYPSHGRVYTTSIKRWTPKTAQVLAKYGSQLPGGGTSLTVHGLRGPKPSEESVWGSRVDHHVIELISVTADPSYEKKAAAWALAFQKELLETDPENILESSYISLLGDEDTNLKKIYGGHYDTLLDLKRKYDPQNVFKYAIPKLPV</sequence>
<gene>
    <name evidence="6" type="ORF">SUNI508_09626</name>
</gene>
<keyword evidence="4" id="KW-0560">Oxidoreductase</keyword>
<evidence type="ECO:0000256" key="1">
    <source>
        <dbReference type="ARBA" id="ARBA00005466"/>
    </source>
</evidence>
<evidence type="ECO:0000256" key="2">
    <source>
        <dbReference type="ARBA" id="ARBA00022630"/>
    </source>
</evidence>
<dbReference type="PANTHER" id="PTHR42973">
    <property type="entry name" value="BINDING OXIDOREDUCTASE, PUTATIVE (AFU_ORTHOLOGUE AFUA_1G17690)-RELATED"/>
    <property type="match status" value="1"/>
</dbReference>
<dbReference type="PROSITE" id="PS51387">
    <property type="entry name" value="FAD_PCMH"/>
    <property type="match status" value="1"/>
</dbReference>
<evidence type="ECO:0000313" key="6">
    <source>
        <dbReference type="EMBL" id="KAK9416520.1"/>
    </source>
</evidence>
<dbReference type="InterPro" id="IPR036318">
    <property type="entry name" value="FAD-bd_PCMH-like_sf"/>
</dbReference>
<dbReference type="PROSITE" id="PS00862">
    <property type="entry name" value="OX2_COVAL_FAD"/>
    <property type="match status" value="1"/>
</dbReference>